<feature type="signal peptide" evidence="8">
    <location>
        <begin position="1"/>
        <end position="21"/>
    </location>
</feature>
<name>A0A9D7SE89_9BACT</name>
<evidence type="ECO:0000256" key="7">
    <source>
        <dbReference type="ARBA" id="ARBA00023004"/>
    </source>
</evidence>
<evidence type="ECO:0000313" key="10">
    <source>
        <dbReference type="EMBL" id="MBK9795231.1"/>
    </source>
</evidence>
<comment type="cofactor">
    <cofactor evidence="1">
        <name>heme c</name>
        <dbReference type="ChEBI" id="CHEBI:61717"/>
    </cofactor>
</comment>
<evidence type="ECO:0000256" key="2">
    <source>
        <dbReference type="ARBA" id="ARBA00004196"/>
    </source>
</evidence>
<dbReference type="GO" id="GO:0046872">
    <property type="term" value="F:metal ion binding"/>
    <property type="evidence" value="ECO:0007669"/>
    <property type="project" value="UniProtKB-KW"/>
</dbReference>
<dbReference type="Pfam" id="PF14537">
    <property type="entry name" value="Cytochrom_c3_2"/>
    <property type="match status" value="1"/>
</dbReference>
<keyword evidence="8" id="KW-0732">Signal</keyword>
<dbReference type="InterPro" id="IPR012286">
    <property type="entry name" value="Tetrahaem_cytochrome"/>
</dbReference>
<accession>A0A9D7SE89</accession>
<keyword evidence="4" id="KW-0349">Heme</keyword>
<feature type="domain" description="Tetrahaem cytochrome" evidence="9">
    <location>
        <begin position="30"/>
        <end position="106"/>
    </location>
</feature>
<proteinExistence type="predicted"/>
<feature type="chain" id="PRO_5039184422" evidence="8">
    <location>
        <begin position="22"/>
        <end position="115"/>
    </location>
</feature>
<evidence type="ECO:0000256" key="8">
    <source>
        <dbReference type="SAM" id="SignalP"/>
    </source>
</evidence>
<evidence type="ECO:0000256" key="4">
    <source>
        <dbReference type="ARBA" id="ARBA00022617"/>
    </source>
</evidence>
<sequence length="115" mass="12300">MRLLQIIAMGLASLVATGVHGADAKALPAAHAKAKLTCHDCHQREKPTTAAVSDEACMVCHGDYPAMKAMTKDVQPNPHGAPHDPIACTACHRQHQPPVVKCLDCHAGKYTFKIK</sequence>
<evidence type="ECO:0000256" key="5">
    <source>
        <dbReference type="ARBA" id="ARBA00022723"/>
    </source>
</evidence>
<evidence type="ECO:0000256" key="3">
    <source>
        <dbReference type="ARBA" id="ARBA00022448"/>
    </source>
</evidence>
<dbReference type="InterPro" id="IPR036280">
    <property type="entry name" value="Multihaem_cyt_sf"/>
</dbReference>
<evidence type="ECO:0000313" key="11">
    <source>
        <dbReference type="Proteomes" id="UP000886657"/>
    </source>
</evidence>
<protein>
    <submittedName>
        <fullName evidence="10">Cytochrome c3 family protein</fullName>
    </submittedName>
</protein>
<dbReference type="EMBL" id="JADKIO010000004">
    <property type="protein sequence ID" value="MBK9795231.1"/>
    <property type="molecule type" value="Genomic_DNA"/>
</dbReference>
<reference evidence="10" key="1">
    <citation type="submission" date="2020-10" db="EMBL/GenBank/DDBJ databases">
        <title>Connecting structure to function with the recovery of over 1000 high-quality activated sludge metagenome-assembled genomes encoding full-length rRNA genes using long-read sequencing.</title>
        <authorList>
            <person name="Singleton C.M."/>
            <person name="Petriglieri F."/>
            <person name="Kristensen J.M."/>
            <person name="Kirkegaard R.H."/>
            <person name="Michaelsen T.Y."/>
            <person name="Andersen M.H."/>
            <person name="Karst S.M."/>
            <person name="Dueholm M.S."/>
            <person name="Nielsen P.H."/>
            <person name="Albertsen M."/>
        </authorList>
    </citation>
    <scope>NUCLEOTIDE SEQUENCE</scope>
    <source>
        <strain evidence="10">Skiv_18-Q3-R9-52_MAXAC.067</strain>
    </source>
</reference>
<keyword evidence="6" id="KW-0249">Electron transport</keyword>
<dbReference type="SUPFAM" id="SSF48695">
    <property type="entry name" value="Multiheme cytochromes"/>
    <property type="match status" value="1"/>
</dbReference>
<organism evidence="10 11">
    <name type="scientific">Candidatus Geothrix skivensis</name>
    <dbReference type="NCBI Taxonomy" id="2954439"/>
    <lineage>
        <taxon>Bacteria</taxon>
        <taxon>Pseudomonadati</taxon>
        <taxon>Acidobacteriota</taxon>
        <taxon>Holophagae</taxon>
        <taxon>Holophagales</taxon>
        <taxon>Holophagaceae</taxon>
        <taxon>Geothrix</taxon>
    </lineage>
</organism>
<gene>
    <name evidence="10" type="ORF">IPP58_01800</name>
</gene>
<comment type="subcellular location">
    <subcellularLocation>
        <location evidence="2">Cell envelope</location>
    </subcellularLocation>
</comment>
<dbReference type="AlphaFoldDB" id="A0A9D7SE89"/>
<evidence type="ECO:0000259" key="9">
    <source>
        <dbReference type="Pfam" id="PF14537"/>
    </source>
</evidence>
<dbReference type="GO" id="GO:0030313">
    <property type="term" value="C:cell envelope"/>
    <property type="evidence" value="ECO:0007669"/>
    <property type="project" value="UniProtKB-SubCell"/>
</dbReference>
<keyword evidence="3" id="KW-0813">Transport</keyword>
<evidence type="ECO:0000256" key="1">
    <source>
        <dbReference type="ARBA" id="ARBA00001926"/>
    </source>
</evidence>
<dbReference type="Proteomes" id="UP000886657">
    <property type="component" value="Unassembled WGS sequence"/>
</dbReference>
<keyword evidence="5" id="KW-0479">Metal-binding</keyword>
<evidence type="ECO:0000256" key="6">
    <source>
        <dbReference type="ARBA" id="ARBA00022982"/>
    </source>
</evidence>
<dbReference type="Gene3D" id="1.10.1130.10">
    <property type="entry name" value="Flavocytochrome C3, Chain A"/>
    <property type="match status" value="1"/>
</dbReference>
<comment type="caution">
    <text evidence="10">The sequence shown here is derived from an EMBL/GenBank/DDBJ whole genome shotgun (WGS) entry which is preliminary data.</text>
</comment>
<keyword evidence="7" id="KW-0408">Iron</keyword>